<accession>A0ABW6AD61</accession>
<dbReference type="InterPro" id="IPR034660">
    <property type="entry name" value="DinB/YfiT-like"/>
</dbReference>
<dbReference type="Gene3D" id="1.20.120.450">
    <property type="entry name" value="dinb family like domain"/>
    <property type="match status" value="1"/>
</dbReference>
<proteinExistence type="predicted"/>
<reference evidence="3" key="1">
    <citation type="journal article" date="2019" name="Int. J. Syst. Evol. Microbiol.">
        <title>The Global Catalogue of Microorganisms (GCM) 10K type strain sequencing project: providing services to taxonomists for standard genome sequencing and annotation.</title>
        <authorList>
            <consortium name="The Broad Institute Genomics Platform"/>
            <consortium name="The Broad Institute Genome Sequencing Center for Infectious Disease"/>
            <person name="Wu L."/>
            <person name="Ma J."/>
        </authorList>
    </citation>
    <scope>NUCLEOTIDE SEQUENCE [LARGE SCALE GENOMIC DNA]</scope>
    <source>
        <strain evidence="3">KCTC 23299</strain>
    </source>
</reference>
<dbReference type="EMBL" id="JBHUOZ010000003">
    <property type="protein sequence ID" value="MFD2921683.1"/>
    <property type="molecule type" value="Genomic_DNA"/>
</dbReference>
<dbReference type="InterPro" id="IPR024775">
    <property type="entry name" value="DinB-like"/>
</dbReference>
<dbReference type="Pfam" id="PF12867">
    <property type="entry name" value="DinB_2"/>
    <property type="match status" value="1"/>
</dbReference>
<keyword evidence="3" id="KW-1185">Reference proteome</keyword>
<evidence type="ECO:0000313" key="2">
    <source>
        <dbReference type="EMBL" id="MFD2921683.1"/>
    </source>
</evidence>
<organism evidence="2 3">
    <name type="scientific">Terrimonas rubra</name>
    <dbReference type="NCBI Taxonomy" id="1035890"/>
    <lineage>
        <taxon>Bacteria</taxon>
        <taxon>Pseudomonadati</taxon>
        <taxon>Bacteroidota</taxon>
        <taxon>Chitinophagia</taxon>
        <taxon>Chitinophagales</taxon>
        <taxon>Chitinophagaceae</taxon>
        <taxon>Terrimonas</taxon>
    </lineage>
</organism>
<protein>
    <submittedName>
        <fullName evidence="2">DinB family protein</fullName>
    </submittedName>
</protein>
<dbReference type="Proteomes" id="UP001597511">
    <property type="component" value="Unassembled WGS sequence"/>
</dbReference>
<dbReference type="SUPFAM" id="SSF109854">
    <property type="entry name" value="DinB/YfiT-like putative metalloenzymes"/>
    <property type="match status" value="1"/>
</dbReference>
<evidence type="ECO:0000313" key="3">
    <source>
        <dbReference type="Proteomes" id="UP001597511"/>
    </source>
</evidence>
<sequence>MYNNTTLATRLREVMLNGRWIANTNLQEQLLSISWQQATRKAGNVNTIALLTFHLNYYLEGLLQVCKGGPLEIRDQYSFDMPPITGAADWDTLVQRFLTNAESFAAAVESMPEAQLHQPFVEEKYGTWLRNIEGVIEHSYYHFGQVSLLKKLTGES</sequence>
<evidence type="ECO:0000259" key="1">
    <source>
        <dbReference type="Pfam" id="PF12867"/>
    </source>
</evidence>
<name>A0ABW6AD61_9BACT</name>
<comment type="caution">
    <text evidence="2">The sequence shown here is derived from an EMBL/GenBank/DDBJ whole genome shotgun (WGS) entry which is preliminary data.</text>
</comment>
<feature type="domain" description="DinB-like" evidence="1">
    <location>
        <begin position="33"/>
        <end position="145"/>
    </location>
</feature>
<gene>
    <name evidence="2" type="ORF">ACFS6H_18330</name>
</gene>
<dbReference type="RefSeq" id="WP_386102470.1">
    <property type="nucleotide sequence ID" value="NZ_JBHUOZ010000003.1"/>
</dbReference>